<feature type="coiled-coil region" evidence="2">
    <location>
        <begin position="131"/>
        <end position="223"/>
    </location>
</feature>
<dbReference type="Proteomes" id="UP000008144">
    <property type="component" value="Chromosome 4"/>
</dbReference>
<organism evidence="5 6">
    <name type="scientific">Ciona intestinalis</name>
    <name type="common">Transparent sea squirt</name>
    <name type="synonym">Ascidia intestinalis</name>
    <dbReference type="NCBI Taxonomy" id="7719"/>
    <lineage>
        <taxon>Eukaryota</taxon>
        <taxon>Metazoa</taxon>
        <taxon>Chordata</taxon>
        <taxon>Tunicata</taxon>
        <taxon>Ascidiacea</taxon>
        <taxon>Phlebobranchia</taxon>
        <taxon>Cionidae</taxon>
        <taxon>Ciona</taxon>
    </lineage>
</organism>
<name>F7B1U4_CIOIN</name>
<feature type="compositionally biased region" description="Polar residues" evidence="3">
    <location>
        <begin position="1086"/>
        <end position="1096"/>
    </location>
</feature>
<dbReference type="AlphaFoldDB" id="F7B1U4"/>
<evidence type="ECO:0000259" key="4">
    <source>
        <dbReference type="Pfam" id="PF15665"/>
    </source>
</evidence>
<dbReference type="PANTHER" id="PTHR18870:SF9">
    <property type="entry name" value="PROTEIN TAG-278-RELATED"/>
    <property type="match status" value="1"/>
</dbReference>
<dbReference type="InParanoid" id="F7B1U4"/>
<feature type="coiled-coil region" evidence="2">
    <location>
        <begin position="257"/>
        <end position="326"/>
    </location>
</feature>
<accession>F7B1U4</accession>
<evidence type="ECO:0000256" key="3">
    <source>
        <dbReference type="SAM" id="MobiDB-lite"/>
    </source>
</evidence>
<dbReference type="InterPro" id="IPR039478">
    <property type="entry name" value="FAM184A/B_N"/>
</dbReference>
<evidence type="ECO:0000256" key="2">
    <source>
        <dbReference type="SAM" id="Coils"/>
    </source>
</evidence>
<feature type="compositionally biased region" description="Low complexity" evidence="3">
    <location>
        <begin position="1049"/>
        <end position="1067"/>
    </location>
</feature>
<dbReference type="Pfam" id="PF15665">
    <property type="entry name" value="FAM184"/>
    <property type="match status" value="1"/>
</dbReference>
<evidence type="ECO:0000313" key="6">
    <source>
        <dbReference type="Proteomes" id="UP000008144"/>
    </source>
</evidence>
<reference evidence="6" key="1">
    <citation type="journal article" date="2002" name="Science">
        <title>The draft genome of Ciona intestinalis: insights into chordate and vertebrate origins.</title>
        <authorList>
            <person name="Dehal P."/>
            <person name="Satou Y."/>
            <person name="Campbell R.K."/>
            <person name="Chapman J."/>
            <person name="Degnan B."/>
            <person name="De Tomaso A."/>
            <person name="Davidson B."/>
            <person name="Di Gregorio A."/>
            <person name="Gelpke M."/>
            <person name="Goodstein D.M."/>
            <person name="Harafuji N."/>
            <person name="Hastings K.E."/>
            <person name="Ho I."/>
            <person name="Hotta K."/>
            <person name="Huang W."/>
            <person name="Kawashima T."/>
            <person name="Lemaire P."/>
            <person name="Martinez D."/>
            <person name="Meinertzhagen I.A."/>
            <person name="Necula S."/>
            <person name="Nonaka M."/>
            <person name="Putnam N."/>
            <person name="Rash S."/>
            <person name="Saiga H."/>
            <person name="Satake M."/>
            <person name="Terry A."/>
            <person name="Yamada L."/>
            <person name="Wang H.G."/>
            <person name="Awazu S."/>
            <person name="Azumi K."/>
            <person name="Boore J."/>
            <person name="Branno M."/>
            <person name="Chin-Bow S."/>
            <person name="DeSantis R."/>
            <person name="Doyle S."/>
            <person name="Francino P."/>
            <person name="Keys D.N."/>
            <person name="Haga S."/>
            <person name="Hayashi H."/>
            <person name="Hino K."/>
            <person name="Imai K.S."/>
            <person name="Inaba K."/>
            <person name="Kano S."/>
            <person name="Kobayashi K."/>
            <person name="Kobayashi M."/>
            <person name="Lee B.I."/>
            <person name="Makabe K.W."/>
            <person name="Manohar C."/>
            <person name="Matassi G."/>
            <person name="Medina M."/>
            <person name="Mochizuki Y."/>
            <person name="Mount S."/>
            <person name="Morishita T."/>
            <person name="Miura S."/>
            <person name="Nakayama A."/>
            <person name="Nishizaka S."/>
            <person name="Nomoto H."/>
            <person name="Ohta F."/>
            <person name="Oishi K."/>
            <person name="Rigoutsos I."/>
            <person name="Sano M."/>
            <person name="Sasaki A."/>
            <person name="Sasakura Y."/>
            <person name="Shoguchi E."/>
            <person name="Shin-i T."/>
            <person name="Spagnuolo A."/>
            <person name="Stainier D."/>
            <person name="Suzuki M.M."/>
            <person name="Tassy O."/>
            <person name="Takatori N."/>
            <person name="Tokuoka M."/>
            <person name="Yagi K."/>
            <person name="Yoshizaki F."/>
            <person name="Wada S."/>
            <person name="Zhang C."/>
            <person name="Hyatt P.D."/>
            <person name="Larimer F."/>
            <person name="Detter C."/>
            <person name="Doggett N."/>
            <person name="Glavina T."/>
            <person name="Hawkins T."/>
            <person name="Richardson P."/>
            <person name="Lucas S."/>
            <person name="Kohara Y."/>
            <person name="Levine M."/>
            <person name="Satoh N."/>
            <person name="Rokhsar D.S."/>
        </authorList>
    </citation>
    <scope>NUCLEOTIDE SEQUENCE [LARGE SCALE GENOMIC DNA]</scope>
</reference>
<evidence type="ECO:0000313" key="5">
    <source>
        <dbReference type="Ensembl" id="ENSCINP00000024752.2"/>
    </source>
</evidence>
<feature type="region of interest" description="Disordered" evidence="3">
    <location>
        <begin position="1040"/>
        <end position="1096"/>
    </location>
</feature>
<dbReference type="EMBL" id="EAAA01001994">
    <property type="status" value="NOT_ANNOTATED_CDS"/>
    <property type="molecule type" value="Genomic_DNA"/>
</dbReference>
<proteinExistence type="predicted"/>
<feature type="coiled-coil region" evidence="2">
    <location>
        <begin position="369"/>
        <end position="461"/>
    </location>
</feature>
<evidence type="ECO:0000256" key="1">
    <source>
        <dbReference type="ARBA" id="ARBA00023054"/>
    </source>
</evidence>
<dbReference type="PANTHER" id="PTHR18870">
    <property type="entry name" value="PROTEIN TAG-278-RELATED"/>
    <property type="match status" value="1"/>
</dbReference>
<dbReference type="FunCoup" id="F7B1U4">
    <property type="interactions" value="12"/>
</dbReference>
<dbReference type="HOGENOM" id="CLU_008886_0_0_1"/>
<dbReference type="OMA" id="MCKKVAQ"/>
<reference evidence="5" key="4">
    <citation type="submission" date="2025-09" db="UniProtKB">
        <authorList>
            <consortium name="Ensembl"/>
        </authorList>
    </citation>
    <scope>IDENTIFICATION</scope>
</reference>
<protein>
    <recommendedName>
        <fullName evidence="4">Protein FAM184A/B N-terminal domain-containing protein</fullName>
    </recommendedName>
</protein>
<reference evidence="5" key="3">
    <citation type="submission" date="2025-08" db="UniProtKB">
        <authorList>
            <consortium name="Ensembl"/>
        </authorList>
    </citation>
    <scope>IDENTIFICATION</scope>
</reference>
<feature type="domain" description="Protein FAM184A/B N-terminal" evidence="4">
    <location>
        <begin position="23"/>
        <end position="233"/>
    </location>
</feature>
<feature type="coiled-coil region" evidence="2">
    <location>
        <begin position="962"/>
        <end position="989"/>
    </location>
</feature>
<keyword evidence="6" id="KW-1185">Reference proteome</keyword>
<keyword evidence="1 2" id="KW-0175">Coiled coil</keyword>
<dbReference type="Ensembl" id="ENSCINT00000024998.2">
    <property type="protein sequence ID" value="ENSCINP00000024752.2"/>
    <property type="gene ID" value="ENSCING00000013501.2"/>
</dbReference>
<sequence>PANTDMKDMHLKMSKKIAQLTKVIYALNTKNDEHEAAMNALKDAHEEETQQILAETAAKIQQFRIKIGNDLDLRKKIQNLEECIATFELEKRKAMMDVESYKDDMARQTIKQGKSHQDTVQALSRELMEAKNAFEQRVVDFESNMSNMDRERNKNLDSVSMEYRKEISNLQQRLKDQTSSFATEKEVIASTHAQSLAQYQQEVMSVRQEMKKIMEENDDKMEKCKNFYERELEVLRASTTNENKLQAEWLSRENALKLKASQLEASMQQKIKELSNELSVQRVEVETLREQLSQSTSQANSTSDHIKDLRDQLSKLQSDYNASCDRVHYLEEELNTANERIETQSSGLLRKSSIIGTLEAIKLTQDESIRDLESQMKDMRRRCQDLELEKTSLQKSQSDESLQLVQQIKAMSKRLETLSDEKTALTQQLKNEINEMKINHEEAVESLKQQLEQEATSMEKNHQCQVDMMKVEAQEAMDKLLVEMQERILKETEKFEQDKQLALDKVEAEKEVIRCNLIDSQNEVEIIIMFQQCLVGDATTQISNLKSRISELEQQLVTGENRNLEIQQNISSLKSELVSQADSYNEKVTSLLREHEGEKEKLVREQEEKWEEKMRIKLASLESNLIHQFNSEKQSAISELDSLKHNELEAAKSGWENQIRQLSTQMMELRQSFDNERREFERKLAESQSGMTEIERRLRNEAQEAATEYSNKIAHLLETHKVALEAADLRKEEELRNLENQLNSKFREESHSRMRAQQISIEAVKEKMKQEANEEMTRREGEFERDIDDIRSELMHQHASVLDDTTRQYENQLASVKADIDAMQRTSVRNEEVYNKSLNELETDLKLTRSEMSNLRNKVSEQNEMLSTLNKEIDAKGHEVLRIRSEANIELRRKEEEMMRRFQQEQDNYQADSIRNKQIMVNDFNRATETLKDRIAYLNISLRESEEKYERRESRPEDVDSINQLKDMVRERESQLQKLLDDKKFYQMELINRETNFNKVFSTAPNVGVLNPRTKKNKSNKANTAPQRFTSQFVSVPNMNSIEPAMTGSNRLEPLRSSSSSPGSFNSNKHLQPTPPPHPKKFMRSPLTNTSSTTNRNPKINVPFFRYFCF</sequence>
<feature type="coiled-coil region" evidence="2">
    <location>
        <begin position="503"/>
        <end position="912"/>
    </location>
</feature>
<dbReference type="GeneTree" id="ENSGT00530000063669"/>
<reference evidence="5" key="2">
    <citation type="journal article" date="2008" name="Genome Biol.">
        <title>Improved genome assembly and evidence-based global gene model set for the chordate Ciona intestinalis: new insight into intron and operon populations.</title>
        <authorList>
            <person name="Satou Y."/>
            <person name="Mineta K."/>
            <person name="Ogasawara M."/>
            <person name="Sasakura Y."/>
            <person name="Shoguchi E."/>
            <person name="Ueno K."/>
            <person name="Yamada L."/>
            <person name="Matsumoto J."/>
            <person name="Wasserscheid J."/>
            <person name="Dewar K."/>
            <person name="Wiley G.B."/>
            <person name="Macmil S.L."/>
            <person name="Roe B.A."/>
            <person name="Zeller R.W."/>
            <person name="Hastings K.E."/>
            <person name="Lemaire P."/>
            <person name="Lindquist E."/>
            <person name="Endo T."/>
            <person name="Hotta K."/>
            <person name="Inaba K."/>
        </authorList>
    </citation>
    <scope>NUCLEOTIDE SEQUENCE [LARGE SCALE GENOMIC DNA]</scope>
    <source>
        <strain evidence="5">wild type</strain>
    </source>
</reference>